<dbReference type="EMBL" id="JBJKTR010000010">
    <property type="protein sequence ID" value="KAL3356260.1"/>
    <property type="molecule type" value="Genomic_DNA"/>
</dbReference>
<protein>
    <submittedName>
        <fullName evidence="2">Uncharacterized protein</fullName>
    </submittedName>
</protein>
<feature type="region of interest" description="Disordered" evidence="1">
    <location>
        <begin position="1"/>
        <end position="101"/>
    </location>
</feature>
<sequence length="177" mass="19433">MASLRREPEEREANLLSSPPSLPLSSSPSLRLFFSGQQQPEQCSDQRLLQTAWRSTGSSSQHEEKQRNQQPGEQQPATPASSSLANSSDQRATSSQLEPGSATHSLFRPAAAPASQLWRPCSLISSLFFFFFLRQAAAARAPNSSNFKQQLAASIKQAPAKSNGSLDGSQQIRHWYF</sequence>
<reference evidence="2 3" key="1">
    <citation type="submission" date="2024-05" db="EMBL/GenBank/DDBJ databases">
        <title>De novo assembly of an allotetraploid wild potato.</title>
        <authorList>
            <person name="Hosaka A.J."/>
        </authorList>
    </citation>
    <scope>NUCLEOTIDE SEQUENCE [LARGE SCALE GENOMIC DNA]</scope>
    <source>
        <tissue evidence="2">Young leaves</tissue>
    </source>
</reference>
<dbReference type="AlphaFoldDB" id="A0ABD2TJ00"/>
<evidence type="ECO:0000256" key="1">
    <source>
        <dbReference type="SAM" id="MobiDB-lite"/>
    </source>
</evidence>
<proteinExistence type="predicted"/>
<accession>A0ABD2TJ00</accession>
<comment type="caution">
    <text evidence="2">The sequence shown here is derived from an EMBL/GenBank/DDBJ whole genome shotgun (WGS) entry which is preliminary data.</text>
</comment>
<feature type="compositionally biased region" description="Polar residues" evidence="1">
    <location>
        <begin position="68"/>
        <end position="101"/>
    </location>
</feature>
<feature type="compositionally biased region" description="Low complexity" evidence="1">
    <location>
        <begin position="15"/>
        <end position="30"/>
    </location>
</feature>
<organism evidence="2 3">
    <name type="scientific">Solanum stoloniferum</name>
    <dbReference type="NCBI Taxonomy" id="62892"/>
    <lineage>
        <taxon>Eukaryota</taxon>
        <taxon>Viridiplantae</taxon>
        <taxon>Streptophyta</taxon>
        <taxon>Embryophyta</taxon>
        <taxon>Tracheophyta</taxon>
        <taxon>Spermatophyta</taxon>
        <taxon>Magnoliopsida</taxon>
        <taxon>eudicotyledons</taxon>
        <taxon>Gunneridae</taxon>
        <taxon>Pentapetalae</taxon>
        <taxon>asterids</taxon>
        <taxon>lamiids</taxon>
        <taxon>Solanales</taxon>
        <taxon>Solanaceae</taxon>
        <taxon>Solanoideae</taxon>
        <taxon>Solaneae</taxon>
        <taxon>Solanum</taxon>
    </lineage>
</organism>
<keyword evidence="3" id="KW-1185">Reference proteome</keyword>
<gene>
    <name evidence="2" type="ORF">AABB24_017113</name>
</gene>
<dbReference type="Proteomes" id="UP001627284">
    <property type="component" value="Unassembled WGS sequence"/>
</dbReference>
<evidence type="ECO:0000313" key="2">
    <source>
        <dbReference type="EMBL" id="KAL3356260.1"/>
    </source>
</evidence>
<evidence type="ECO:0000313" key="3">
    <source>
        <dbReference type="Proteomes" id="UP001627284"/>
    </source>
</evidence>
<feature type="compositionally biased region" description="Basic and acidic residues" evidence="1">
    <location>
        <begin position="1"/>
        <end position="13"/>
    </location>
</feature>
<feature type="compositionally biased region" description="Polar residues" evidence="1">
    <location>
        <begin position="35"/>
        <end position="60"/>
    </location>
</feature>
<name>A0ABD2TJ00_9SOLN</name>